<gene>
    <name evidence="3" type="ORF">ACFYKX_13610</name>
</gene>
<dbReference type="SUPFAM" id="SSF50156">
    <property type="entry name" value="PDZ domain-like"/>
    <property type="match status" value="1"/>
</dbReference>
<dbReference type="InterPro" id="IPR001478">
    <property type="entry name" value="PDZ"/>
</dbReference>
<evidence type="ECO:0000256" key="1">
    <source>
        <dbReference type="SAM" id="Phobius"/>
    </source>
</evidence>
<organism evidence="3 4">
    <name type="scientific">Cytobacillus spartinae</name>
    <dbReference type="NCBI Taxonomy" id="3299023"/>
    <lineage>
        <taxon>Bacteria</taxon>
        <taxon>Bacillati</taxon>
        <taxon>Bacillota</taxon>
        <taxon>Bacilli</taxon>
        <taxon>Bacillales</taxon>
        <taxon>Bacillaceae</taxon>
        <taxon>Cytobacillus</taxon>
    </lineage>
</organism>
<feature type="transmembrane region" description="Helical" evidence="1">
    <location>
        <begin position="209"/>
        <end position="231"/>
    </location>
</feature>
<feature type="transmembrane region" description="Helical" evidence="1">
    <location>
        <begin position="145"/>
        <end position="164"/>
    </location>
</feature>
<feature type="transmembrane region" description="Helical" evidence="1">
    <location>
        <begin position="82"/>
        <end position="99"/>
    </location>
</feature>
<name>A0ABW6KBM0_9BACI</name>
<keyword evidence="1" id="KW-0812">Transmembrane</keyword>
<dbReference type="RefSeq" id="WP_389361604.1">
    <property type="nucleotide sequence ID" value="NZ_JBIACK010000006.1"/>
</dbReference>
<reference evidence="3 4" key="1">
    <citation type="submission" date="2024-08" db="EMBL/GenBank/DDBJ databases">
        <title>Two novel Cytobacillus novel species.</title>
        <authorList>
            <person name="Liu G."/>
        </authorList>
    </citation>
    <scope>NUCLEOTIDE SEQUENCE [LARGE SCALE GENOMIC DNA]</scope>
    <source>
        <strain evidence="3 4">FJAT-54145</strain>
    </source>
</reference>
<evidence type="ECO:0000313" key="4">
    <source>
        <dbReference type="Proteomes" id="UP001601059"/>
    </source>
</evidence>
<keyword evidence="1" id="KW-1133">Transmembrane helix</keyword>
<feature type="transmembrane region" description="Helical" evidence="1">
    <location>
        <begin position="16"/>
        <end position="37"/>
    </location>
</feature>
<evidence type="ECO:0000313" key="3">
    <source>
        <dbReference type="EMBL" id="MFE8701635.1"/>
    </source>
</evidence>
<evidence type="ECO:0000259" key="2">
    <source>
        <dbReference type="SMART" id="SM00228"/>
    </source>
</evidence>
<feature type="transmembrane region" description="Helical" evidence="1">
    <location>
        <begin position="58"/>
        <end position="76"/>
    </location>
</feature>
<proteinExistence type="predicted"/>
<dbReference type="InterPro" id="IPR041489">
    <property type="entry name" value="PDZ_6"/>
</dbReference>
<sequence>MVQDWLMQFLIGTLKILIHPVFYCLFFAAALMGVARVKRERKDFHVRAENAYFELRQLLPLGILLGLIISVITIGAGMVVPLAAIFLTGFLTIVGALTTKVRVLSPVYTVGFTFFALIFVSGQNWQIPLFPEMIASLDQNLYPSVAALMAILLIGEGVLILRNGKKGTSPKLVKSKRGLRVGVHEVKRLWMLPAFILIPGEALQSQLEWWPVFTAGGNTYSLLLVPFAIGFHQQVQGALPKEAIQLLGKRVIVLGSALVLLTIGSYWIPMISIVVVALGIIGRELLTYRQRVSEENLPFYFSKRNHGLMVLGIIPQSPASRMLLQVGELITKVNGTPVHDEKAFYEALQRNRAHCKLEVVDVNGQVRFAQRALYEGDHHELGILFVQEEKKWDTEAS</sequence>
<feature type="transmembrane region" description="Helical" evidence="1">
    <location>
        <begin position="106"/>
        <end position="125"/>
    </location>
</feature>
<feature type="domain" description="PDZ" evidence="2">
    <location>
        <begin position="297"/>
        <end position="363"/>
    </location>
</feature>
<protein>
    <submittedName>
        <fullName evidence="3">PDZ domain-containing protein</fullName>
    </submittedName>
</protein>
<accession>A0ABW6KBM0</accession>
<dbReference type="SMART" id="SM00228">
    <property type="entry name" value="PDZ"/>
    <property type="match status" value="1"/>
</dbReference>
<dbReference type="Gene3D" id="2.30.42.10">
    <property type="match status" value="1"/>
</dbReference>
<keyword evidence="1" id="KW-0472">Membrane</keyword>
<keyword evidence="4" id="KW-1185">Reference proteome</keyword>
<dbReference type="EMBL" id="JBIACK010000006">
    <property type="protein sequence ID" value="MFE8701635.1"/>
    <property type="molecule type" value="Genomic_DNA"/>
</dbReference>
<dbReference type="Pfam" id="PF17820">
    <property type="entry name" value="PDZ_6"/>
    <property type="match status" value="1"/>
</dbReference>
<comment type="caution">
    <text evidence="3">The sequence shown here is derived from an EMBL/GenBank/DDBJ whole genome shotgun (WGS) entry which is preliminary data.</text>
</comment>
<dbReference type="Proteomes" id="UP001601059">
    <property type="component" value="Unassembled WGS sequence"/>
</dbReference>
<dbReference type="InterPro" id="IPR036034">
    <property type="entry name" value="PDZ_sf"/>
</dbReference>
<feature type="transmembrane region" description="Helical" evidence="1">
    <location>
        <begin position="251"/>
        <end position="281"/>
    </location>
</feature>